<sequence length="42" mass="5122">MEFYKYMGYELLEKIKNKEITIQEVVQSTFERIESTDHLLHS</sequence>
<evidence type="ECO:0000313" key="1">
    <source>
        <dbReference type="EMBL" id="GAH86154.1"/>
    </source>
</evidence>
<dbReference type="AlphaFoldDB" id="X1K7B7"/>
<reference evidence="1" key="1">
    <citation type="journal article" date="2014" name="Front. Microbiol.">
        <title>High frequency of phylogenetically diverse reductive dehalogenase-homologous genes in deep subseafloor sedimentary metagenomes.</title>
        <authorList>
            <person name="Kawai M."/>
            <person name="Futagami T."/>
            <person name="Toyoda A."/>
            <person name="Takaki Y."/>
            <person name="Nishi S."/>
            <person name="Hori S."/>
            <person name="Arai W."/>
            <person name="Tsubouchi T."/>
            <person name="Morono Y."/>
            <person name="Uchiyama I."/>
            <person name="Ito T."/>
            <person name="Fujiyama A."/>
            <person name="Inagaki F."/>
            <person name="Takami H."/>
        </authorList>
    </citation>
    <scope>NUCLEOTIDE SEQUENCE</scope>
    <source>
        <strain evidence="1">Expedition CK06-06</strain>
    </source>
</reference>
<feature type="non-terminal residue" evidence="1">
    <location>
        <position position="42"/>
    </location>
</feature>
<name>X1K7B7_9ZZZZ</name>
<accession>X1K7B7</accession>
<dbReference type="EMBL" id="BARU01045253">
    <property type="protein sequence ID" value="GAH86154.1"/>
    <property type="molecule type" value="Genomic_DNA"/>
</dbReference>
<comment type="caution">
    <text evidence="1">The sequence shown here is derived from an EMBL/GenBank/DDBJ whole genome shotgun (WGS) entry which is preliminary data.</text>
</comment>
<protein>
    <submittedName>
        <fullName evidence="1">Uncharacterized protein</fullName>
    </submittedName>
</protein>
<gene>
    <name evidence="1" type="ORF">S03H2_68744</name>
</gene>
<organism evidence="1">
    <name type="scientific">marine sediment metagenome</name>
    <dbReference type="NCBI Taxonomy" id="412755"/>
    <lineage>
        <taxon>unclassified sequences</taxon>
        <taxon>metagenomes</taxon>
        <taxon>ecological metagenomes</taxon>
    </lineage>
</organism>
<proteinExistence type="predicted"/>